<dbReference type="InParanoid" id="E1ZGZ0"/>
<dbReference type="PROSITE" id="PS50206">
    <property type="entry name" value="RHODANESE_3"/>
    <property type="match status" value="1"/>
</dbReference>
<dbReference type="AlphaFoldDB" id="E1ZGZ0"/>
<dbReference type="SUPFAM" id="SSF55424">
    <property type="entry name" value="FAD/NAD-linked reductases, dimerisation (C-terminal) domain"/>
    <property type="match status" value="1"/>
</dbReference>
<evidence type="ECO:0000313" key="7">
    <source>
        <dbReference type="EMBL" id="EFN54835.1"/>
    </source>
</evidence>
<dbReference type="InterPro" id="IPR001763">
    <property type="entry name" value="Rhodanese-like_dom"/>
</dbReference>
<proteinExistence type="predicted"/>
<dbReference type="Proteomes" id="UP000008141">
    <property type="component" value="Unassembled WGS sequence"/>
</dbReference>
<keyword evidence="4" id="KW-0560">Oxidoreductase</keyword>
<dbReference type="Pfam" id="PF00581">
    <property type="entry name" value="Rhodanese"/>
    <property type="match status" value="1"/>
</dbReference>
<dbReference type="RefSeq" id="XP_005846937.1">
    <property type="nucleotide sequence ID" value="XM_005846875.1"/>
</dbReference>
<evidence type="ECO:0000256" key="2">
    <source>
        <dbReference type="ARBA" id="ARBA00022630"/>
    </source>
</evidence>
<comment type="cofactor">
    <cofactor evidence="1">
        <name>FAD</name>
        <dbReference type="ChEBI" id="CHEBI:57692"/>
    </cofactor>
</comment>
<dbReference type="STRING" id="554065.E1ZGZ0"/>
<keyword evidence="3" id="KW-0274">FAD</keyword>
<dbReference type="InterPro" id="IPR036188">
    <property type="entry name" value="FAD/NAD-bd_sf"/>
</dbReference>
<sequence length="524" mass="54977">MQRVLIVGGVAGGASCAARLRRLSEAAQIMMFERGNYVSFANCGLPYHVGGVIPEESSLLVANVAKFNNWFNVDVKINTEVVAIDRAARKVTARDGGTGQEAQYEYDALVLAPGAAAIRPTLPGIDLPGIFAMKTIPDVRQVKQWIAQTSAKSAVVVGGGFIGLEMAENLMHLGLDTSVVEMLPQVMPPFDAEMVEPLHAHMRAKGCKLHLGDGVAGFEQGAGGKGLVVKTQSGAAHPADLVMLVIGVRPEVGLAKSAGLELGPRGGIKVDDHMRTSDPHIYAVGDAVEVKDWVTGQPALIPLAGPANRQGRIAADVIMGKEPSKFRGTQGTAVVGVLGMTCASTGASERTLKRAGLAYEKVYVHDGKILGCQATGVVAGVEKRVDVVAMCMQMGGTVFDLEEAELCYAPQYGSAKDPVNIAGMAAANIVRGDALYTSWNGSVPGALNLPLSSLRKRMGEVPAGRKLYVYCQVGLRGYYATRQLLLAGHDAVNISGGYKSYKDFKASHQLQGGAANGAANGAKL</sequence>
<dbReference type="PANTHER" id="PTHR43429">
    <property type="entry name" value="PYRIDINE NUCLEOTIDE-DISULFIDE OXIDOREDUCTASE DOMAIN-CONTAINING"/>
    <property type="match status" value="1"/>
</dbReference>
<dbReference type="KEGG" id="cvr:CHLNCDRAFT_48889"/>
<evidence type="ECO:0000256" key="5">
    <source>
        <dbReference type="ARBA" id="ARBA00023284"/>
    </source>
</evidence>
<accession>E1ZGZ0</accession>
<dbReference type="Gene3D" id="3.30.390.30">
    <property type="match status" value="1"/>
</dbReference>
<dbReference type="SMART" id="SM00450">
    <property type="entry name" value="RHOD"/>
    <property type="match status" value="1"/>
</dbReference>
<dbReference type="PRINTS" id="PR00368">
    <property type="entry name" value="FADPNR"/>
</dbReference>
<evidence type="ECO:0000313" key="8">
    <source>
        <dbReference type="Proteomes" id="UP000008141"/>
    </source>
</evidence>
<name>E1ZGZ0_CHLVA</name>
<dbReference type="InterPro" id="IPR016156">
    <property type="entry name" value="FAD/NAD-linked_Rdtase_dimer_sf"/>
</dbReference>
<dbReference type="Pfam" id="PF07992">
    <property type="entry name" value="Pyr_redox_2"/>
    <property type="match status" value="1"/>
</dbReference>
<dbReference type="InterPro" id="IPR036873">
    <property type="entry name" value="Rhodanese-like_dom_sf"/>
</dbReference>
<keyword evidence="5" id="KW-0676">Redox-active center</keyword>
<evidence type="ECO:0000256" key="4">
    <source>
        <dbReference type="ARBA" id="ARBA00023002"/>
    </source>
</evidence>
<dbReference type="FunCoup" id="E1ZGZ0">
    <property type="interactions" value="1218"/>
</dbReference>
<protein>
    <recommendedName>
        <fullName evidence="6">Rhodanese domain-containing protein</fullName>
    </recommendedName>
</protein>
<dbReference type="PROSITE" id="PS51257">
    <property type="entry name" value="PROKAR_LIPOPROTEIN"/>
    <property type="match status" value="1"/>
</dbReference>
<dbReference type="InterPro" id="IPR023753">
    <property type="entry name" value="FAD/NAD-binding_dom"/>
</dbReference>
<dbReference type="SUPFAM" id="SSF51905">
    <property type="entry name" value="FAD/NAD(P)-binding domain"/>
    <property type="match status" value="1"/>
</dbReference>
<dbReference type="Gene3D" id="3.50.50.60">
    <property type="entry name" value="FAD/NAD(P)-binding domain"/>
    <property type="match status" value="2"/>
</dbReference>
<keyword evidence="2" id="KW-0285">Flavoprotein</keyword>
<feature type="domain" description="Rhodanese" evidence="6">
    <location>
        <begin position="441"/>
        <end position="510"/>
    </location>
</feature>
<evidence type="ECO:0000256" key="3">
    <source>
        <dbReference type="ARBA" id="ARBA00022827"/>
    </source>
</evidence>
<dbReference type="PANTHER" id="PTHR43429:SF1">
    <property type="entry name" value="NAD(P)H SULFUR OXIDOREDUCTASE (COA-DEPENDENT)"/>
    <property type="match status" value="1"/>
</dbReference>
<dbReference type="eggNOG" id="KOG1336">
    <property type="taxonomic scope" value="Eukaryota"/>
</dbReference>
<dbReference type="Gene3D" id="3.40.250.10">
    <property type="entry name" value="Rhodanese-like domain"/>
    <property type="match status" value="1"/>
</dbReference>
<dbReference type="OMA" id="YSPCAIP"/>
<organism evidence="8">
    <name type="scientific">Chlorella variabilis</name>
    <name type="common">Green alga</name>
    <dbReference type="NCBI Taxonomy" id="554065"/>
    <lineage>
        <taxon>Eukaryota</taxon>
        <taxon>Viridiplantae</taxon>
        <taxon>Chlorophyta</taxon>
        <taxon>core chlorophytes</taxon>
        <taxon>Trebouxiophyceae</taxon>
        <taxon>Chlorellales</taxon>
        <taxon>Chlorellaceae</taxon>
        <taxon>Chlorella clade</taxon>
        <taxon>Chlorella</taxon>
    </lineage>
</organism>
<evidence type="ECO:0000259" key="6">
    <source>
        <dbReference type="PROSITE" id="PS50206"/>
    </source>
</evidence>
<dbReference type="EMBL" id="GL433846">
    <property type="protein sequence ID" value="EFN54835.1"/>
    <property type="molecule type" value="Genomic_DNA"/>
</dbReference>
<dbReference type="InterPro" id="IPR050260">
    <property type="entry name" value="FAD-bd_OxRdtase"/>
</dbReference>
<dbReference type="GO" id="GO:0016491">
    <property type="term" value="F:oxidoreductase activity"/>
    <property type="evidence" value="ECO:0007669"/>
    <property type="project" value="UniProtKB-KW"/>
</dbReference>
<dbReference type="GeneID" id="17354383"/>
<gene>
    <name evidence="7" type="ORF">CHLNCDRAFT_48889</name>
</gene>
<dbReference type="SUPFAM" id="SSF52821">
    <property type="entry name" value="Rhodanese/Cell cycle control phosphatase"/>
    <property type="match status" value="1"/>
</dbReference>
<dbReference type="PRINTS" id="PR00411">
    <property type="entry name" value="PNDRDTASEI"/>
</dbReference>
<keyword evidence="8" id="KW-1185">Reference proteome</keyword>
<dbReference type="OrthoDB" id="432169at2759"/>
<evidence type="ECO:0000256" key="1">
    <source>
        <dbReference type="ARBA" id="ARBA00001974"/>
    </source>
</evidence>
<reference evidence="7 8" key="1">
    <citation type="journal article" date="2010" name="Plant Cell">
        <title>The Chlorella variabilis NC64A genome reveals adaptation to photosymbiosis, coevolution with viruses, and cryptic sex.</title>
        <authorList>
            <person name="Blanc G."/>
            <person name="Duncan G."/>
            <person name="Agarkova I."/>
            <person name="Borodovsky M."/>
            <person name="Gurnon J."/>
            <person name="Kuo A."/>
            <person name="Lindquist E."/>
            <person name="Lucas S."/>
            <person name="Pangilinan J."/>
            <person name="Polle J."/>
            <person name="Salamov A."/>
            <person name="Terry A."/>
            <person name="Yamada T."/>
            <person name="Dunigan D.D."/>
            <person name="Grigoriev I.V."/>
            <person name="Claverie J.M."/>
            <person name="Van Etten J.L."/>
        </authorList>
    </citation>
    <scope>NUCLEOTIDE SEQUENCE [LARGE SCALE GENOMIC DNA]</scope>
    <source>
        <strain evidence="7 8">NC64A</strain>
    </source>
</reference>